<keyword evidence="1" id="KW-0732">Signal</keyword>
<evidence type="ECO:0000313" key="2">
    <source>
        <dbReference type="EMBL" id="KUM50406.1"/>
    </source>
</evidence>
<organism evidence="2">
    <name type="scientific">Picea glauca</name>
    <name type="common">White spruce</name>
    <name type="synonym">Pinus glauca</name>
    <dbReference type="NCBI Taxonomy" id="3330"/>
    <lineage>
        <taxon>Eukaryota</taxon>
        <taxon>Viridiplantae</taxon>
        <taxon>Streptophyta</taxon>
        <taxon>Embryophyta</taxon>
        <taxon>Tracheophyta</taxon>
        <taxon>Spermatophyta</taxon>
        <taxon>Pinopsida</taxon>
        <taxon>Pinidae</taxon>
        <taxon>Conifers I</taxon>
        <taxon>Pinales</taxon>
        <taxon>Pinaceae</taxon>
        <taxon>Picea</taxon>
    </lineage>
</organism>
<accession>A0A124GNZ8</accession>
<feature type="chain" id="PRO_5007172462" evidence="1">
    <location>
        <begin position="29"/>
        <end position="55"/>
    </location>
</feature>
<sequence>MRSLISITNCSSYLCLCYCLLLCRHASSTATGSRTTASSTMNLSSFDEIKKSINQ</sequence>
<dbReference type="EMBL" id="LKAM01000001">
    <property type="protein sequence ID" value="KUM50406.1"/>
    <property type="molecule type" value="Genomic_DNA"/>
</dbReference>
<name>A0A124GNZ8_PICGL</name>
<proteinExistence type="predicted"/>
<gene>
    <name evidence="2" type="ORF">ABT39_MTgene249</name>
</gene>
<evidence type="ECO:0000256" key="1">
    <source>
        <dbReference type="SAM" id="SignalP"/>
    </source>
</evidence>
<comment type="caution">
    <text evidence="2">The sequence shown here is derived from an EMBL/GenBank/DDBJ whole genome shotgun (WGS) entry which is preliminary data.</text>
</comment>
<dbReference type="AlphaFoldDB" id="A0A124GNZ8"/>
<geneLocation type="mitochondrion" evidence="2"/>
<reference evidence="2" key="1">
    <citation type="journal article" date="2015" name="Genome Biol. Evol.">
        <title>Organellar Genomes of White Spruce (Picea glauca): Assembly and Annotation.</title>
        <authorList>
            <person name="Jackman S.D."/>
            <person name="Warren R.L."/>
            <person name="Gibb E.A."/>
            <person name="Vandervalk B.P."/>
            <person name="Mohamadi H."/>
            <person name="Chu J."/>
            <person name="Raymond A."/>
            <person name="Pleasance S."/>
            <person name="Coope R."/>
            <person name="Wildung M.R."/>
            <person name="Ritland C.E."/>
            <person name="Bousquet J."/>
            <person name="Jones S.J."/>
            <person name="Bohlmann J."/>
            <person name="Birol I."/>
        </authorList>
    </citation>
    <scope>NUCLEOTIDE SEQUENCE [LARGE SCALE GENOMIC DNA]</scope>
    <source>
        <tissue evidence="2">Flushing bud</tissue>
    </source>
</reference>
<keyword evidence="2" id="KW-0496">Mitochondrion</keyword>
<protein>
    <submittedName>
        <fullName evidence="2">Uncharacterized protein</fullName>
    </submittedName>
</protein>
<feature type="signal peptide" evidence="1">
    <location>
        <begin position="1"/>
        <end position="28"/>
    </location>
</feature>